<dbReference type="Proteomes" id="UP000246806">
    <property type="component" value="Genome"/>
</dbReference>
<evidence type="ECO:0000313" key="2">
    <source>
        <dbReference type="EMBL" id="AQN32453.1"/>
    </source>
</evidence>
<gene>
    <name evidence="2" type="ORF">BCP12_030</name>
</gene>
<evidence type="ECO:0000313" key="3">
    <source>
        <dbReference type="Proteomes" id="UP000246806"/>
    </source>
</evidence>
<organism evidence="2 3">
    <name type="scientific">Bacillus phage BCP12</name>
    <dbReference type="NCBI Taxonomy" id="1913122"/>
    <lineage>
        <taxon>Viruses</taxon>
        <taxon>Duplodnaviria</taxon>
        <taxon>Heunggongvirae</taxon>
        <taxon>Uroviricota</taxon>
        <taxon>Caudoviricetes</taxon>
        <taxon>Herelleviridae</taxon>
        <taxon>Bastillevirinae</taxon>
        <taxon>Tsarbombavirus</taxon>
        <taxon>Tsarbombavirus BCP78</taxon>
    </lineage>
</organism>
<keyword evidence="1" id="KW-0472">Membrane</keyword>
<dbReference type="InterPro" id="IPR011088">
    <property type="entry name" value="Phage_phiNM3_A0EWY4"/>
</dbReference>
<name>A0A2S0CS65_9CAUD</name>
<reference evidence="2 3" key="1">
    <citation type="submission" date="2016-10" db="EMBL/GenBank/DDBJ databases">
        <title>Complete Genome Sequence of Bacillus Phage BCP12.</title>
        <authorList>
            <person name="Ghosh K."/>
            <person name="Kim K.-P."/>
        </authorList>
    </citation>
    <scope>NUCLEOTIDE SEQUENCE [LARGE SCALE GENOMIC DNA]</scope>
</reference>
<sequence>MDKLKVIVGLCFLALIMSFSIFSYFHVSEVEGVVTEKYNKRKGDSDHFYVVVQEKNEDEKVLVNKDSLLMLKWDSADIQAKVHTGKKYKVKMRGFRVPIFSMYPNIDTIQEVK</sequence>
<dbReference type="EMBL" id="KX987999">
    <property type="protein sequence ID" value="AQN32453.1"/>
    <property type="molecule type" value="Genomic_DNA"/>
</dbReference>
<keyword evidence="1" id="KW-1133">Transmembrane helix</keyword>
<proteinExistence type="predicted"/>
<protein>
    <submittedName>
        <fullName evidence="2">Uncharacterized protein</fullName>
    </submittedName>
</protein>
<keyword evidence="1" id="KW-0812">Transmembrane</keyword>
<feature type="transmembrane region" description="Helical" evidence="1">
    <location>
        <begin position="6"/>
        <end position="27"/>
    </location>
</feature>
<accession>A0A2S0CS65</accession>
<evidence type="ECO:0000256" key="1">
    <source>
        <dbReference type="SAM" id="Phobius"/>
    </source>
</evidence>
<dbReference type="Pfam" id="PF07509">
    <property type="entry name" value="DUF1523"/>
    <property type="match status" value="1"/>
</dbReference>